<feature type="transmembrane region" description="Helical" evidence="1">
    <location>
        <begin position="80"/>
        <end position="98"/>
    </location>
</feature>
<gene>
    <name evidence="2" type="ORF">SS50377_ee019</name>
</gene>
<feature type="transmembrane region" description="Helical" evidence="1">
    <location>
        <begin position="118"/>
        <end position="135"/>
    </location>
</feature>
<dbReference type="EMBL" id="KI546166">
    <property type="protein sequence ID" value="EST42196.1"/>
    <property type="molecule type" value="Genomic_DNA"/>
</dbReference>
<evidence type="ECO:0000313" key="2">
    <source>
        <dbReference type="EMBL" id="EST42196.1"/>
    </source>
</evidence>
<dbReference type="AlphaFoldDB" id="V6LEU6"/>
<keyword evidence="1" id="KW-0472">Membrane</keyword>
<evidence type="ECO:0000256" key="1">
    <source>
        <dbReference type="SAM" id="Phobius"/>
    </source>
</evidence>
<keyword evidence="1" id="KW-1133">Transmembrane helix</keyword>
<name>V6LEU6_9EUKA</name>
<sequence length="168" mass="20074">MIANGLCIVQIILQQQCCELQVYSQQCSGNVQILYDTITKFKLHIKQNSIYNQYSYILSLNSTINCQYQVISNSRKMINFSQKLIVFFGIDLFLQFILRKQNMYNQQYNYNYINQQHLRINLCYLYHIVIFYMIVRSQVLIPLVSSITYRMNLHLIIQKRSIISQFVL</sequence>
<keyword evidence="1 2" id="KW-0812">Transmembrane</keyword>
<proteinExistence type="predicted"/>
<protein>
    <submittedName>
        <fullName evidence="2">Transmembrane domain-containing protein</fullName>
    </submittedName>
</protein>
<organism evidence="2">
    <name type="scientific">Spironucleus salmonicida</name>
    <dbReference type="NCBI Taxonomy" id="348837"/>
    <lineage>
        <taxon>Eukaryota</taxon>
        <taxon>Metamonada</taxon>
        <taxon>Diplomonadida</taxon>
        <taxon>Hexamitidae</taxon>
        <taxon>Hexamitinae</taxon>
        <taxon>Spironucleus</taxon>
    </lineage>
</organism>
<reference evidence="2" key="1">
    <citation type="journal article" date="2014" name="PLoS Genet.">
        <title>The Genome of Spironucleus salmonicida Highlights a Fish Pathogen Adapted to Fluctuating Environments.</title>
        <authorList>
            <person name="Xu F."/>
            <person name="Jerlstrom-Hultqvist J."/>
            <person name="Einarsson E."/>
            <person name="Astvaldsson A."/>
            <person name="Svard S.G."/>
            <person name="Andersson J.O."/>
        </authorList>
    </citation>
    <scope>NUCLEOTIDE SEQUENCE</scope>
</reference>
<accession>V6LEU6</accession>